<feature type="compositionally biased region" description="Basic and acidic residues" evidence="1">
    <location>
        <begin position="412"/>
        <end position="428"/>
    </location>
</feature>
<feature type="compositionally biased region" description="Polar residues" evidence="1">
    <location>
        <begin position="150"/>
        <end position="170"/>
    </location>
</feature>
<dbReference type="Proteomes" id="UP000572817">
    <property type="component" value="Unassembled WGS sequence"/>
</dbReference>
<proteinExistence type="predicted"/>
<dbReference type="EMBL" id="WWBZ02000012">
    <property type="protein sequence ID" value="KAF4311008.1"/>
    <property type="molecule type" value="Genomic_DNA"/>
</dbReference>
<feature type="compositionally biased region" description="Basic and acidic residues" evidence="1">
    <location>
        <begin position="279"/>
        <end position="291"/>
    </location>
</feature>
<feature type="compositionally biased region" description="Acidic residues" evidence="1">
    <location>
        <begin position="386"/>
        <end position="407"/>
    </location>
</feature>
<comment type="caution">
    <text evidence="2">The sequence shown here is derived from an EMBL/GenBank/DDBJ whole genome shotgun (WGS) entry which is preliminary data.</text>
</comment>
<evidence type="ECO:0000313" key="2">
    <source>
        <dbReference type="EMBL" id="KAF4311008.1"/>
    </source>
</evidence>
<keyword evidence="3" id="KW-1185">Reference proteome</keyword>
<name>A0A8H4N8C6_9PEZI</name>
<protein>
    <submittedName>
        <fullName evidence="2">Uncharacterized protein</fullName>
    </submittedName>
</protein>
<sequence>MIVSPAALTSYKRSDRRPPIPRPRRCRSPLRPDEHHRSLPASDPPLRGTAPVDAAAALWTPDPPPRFEATTSRPLTPFPQAPDSPDGPGTTQATSGKPRKILPISGNFAAPQTQKTRACRGGGVESDSLVSRGIHEDQPGDLAADDDGETCSQTSDPIEESQPSGTCATSRRNDCRGGDTVKPMESLSVLKRRIRIPNLAPRTPDLSKFQIPRAGGEADKTCVEKYSSISDGFVGSELSLPPKQNRLRRLRGGRPALSGCLEIVCGELPVPDGFEEVSRGQYDEFSPDRTSKWNGAQQSLEGLSLEDESSVPVVGSSERYFWSRDCHGRQNRLLEQDESQRDRDDVDEEQEYDPTITGKSPWGLHLDPRTAADLARVVAPARIVTEDEQDTDEGEGETDEDYDEEGTEASYESERRESEDGNEQHDGATSEVGSSSDWTGDDGTHLADAGNPLMKRVQDDNAGEDDPDALSASEMFSDRISSTRGTSADGPAAIQHRPSLLSRETQYRNALSGRIDRLALPGQAARMRSSGVWMEVQEEILFTPALKRKMSDDTQKEYELKGSVVSSEDLGSSPPVPDTGRLVAAAAVSANFNAAPGSARVTQQLSYGHANLTQPVPSFQEVATSGQKQPTRRRSQVLVGDHTRDYFSASRQALFADNSENIPATPLFTDHIGPADDEDVEMMKQNAKRRRVLGDLRLALPRLPAYQYSQHRTANPATAAQAHLPDQHEEGGPTLVLVDLWLWTDST</sequence>
<feature type="region of interest" description="Disordered" evidence="1">
    <location>
        <begin position="1"/>
        <end position="181"/>
    </location>
</feature>
<reference evidence="2" key="1">
    <citation type="submission" date="2020-04" db="EMBL/GenBank/DDBJ databases">
        <title>Genome Assembly and Annotation of Botryosphaeria dothidea sdau 11-99, a Latent Pathogen of Apple Fruit Ring Rot in China.</title>
        <authorList>
            <person name="Yu C."/>
            <person name="Diao Y."/>
            <person name="Lu Q."/>
            <person name="Zhao J."/>
            <person name="Cui S."/>
            <person name="Peng C."/>
            <person name="He B."/>
            <person name="Liu H."/>
        </authorList>
    </citation>
    <scope>NUCLEOTIDE SEQUENCE [LARGE SCALE GENOMIC DNA]</scope>
    <source>
        <strain evidence="2">Sdau11-99</strain>
    </source>
</reference>
<feature type="compositionally biased region" description="Basic and acidic residues" evidence="1">
    <location>
        <begin position="331"/>
        <end position="344"/>
    </location>
</feature>
<feature type="region of interest" description="Disordered" evidence="1">
    <location>
        <begin position="279"/>
        <end position="312"/>
    </location>
</feature>
<gene>
    <name evidence="2" type="ORF">GTA08_BOTSDO13476</name>
</gene>
<dbReference type="OrthoDB" id="10601164at2759"/>
<dbReference type="AlphaFoldDB" id="A0A8H4N8C6"/>
<organism evidence="2 3">
    <name type="scientific">Botryosphaeria dothidea</name>
    <dbReference type="NCBI Taxonomy" id="55169"/>
    <lineage>
        <taxon>Eukaryota</taxon>
        <taxon>Fungi</taxon>
        <taxon>Dikarya</taxon>
        <taxon>Ascomycota</taxon>
        <taxon>Pezizomycotina</taxon>
        <taxon>Dothideomycetes</taxon>
        <taxon>Dothideomycetes incertae sedis</taxon>
        <taxon>Botryosphaeriales</taxon>
        <taxon>Botryosphaeriaceae</taxon>
        <taxon>Botryosphaeria</taxon>
    </lineage>
</organism>
<evidence type="ECO:0000256" key="1">
    <source>
        <dbReference type="SAM" id="MobiDB-lite"/>
    </source>
</evidence>
<accession>A0A8H4N8C6</accession>
<evidence type="ECO:0000313" key="3">
    <source>
        <dbReference type="Proteomes" id="UP000572817"/>
    </source>
</evidence>
<feature type="region of interest" description="Disordered" evidence="1">
    <location>
        <begin position="331"/>
        <end position="500"/>
    </location>
</feature>